<dbReference type="OrthoDB" id="8913560at2"/>
<evidence type="ECO:0000313" key="2">
    <source>
        <dbReference type="Proteomes" id="UP000003113"/>
    </source>
</evidence>
<dbReference type="RefSeq" id="WP_008167024.1">
    <property type="nucleotide sequence ID" value="NZ_AGUF01000074.1"/>
</dbReference>
<reference evidence="1 2" key="1">
    <citation type="journal article" date="2012" name="J. Bacteriol.">
        <title>Genome sequence of the highly efficient arsenite-oxidizing bacterium Achromobacter arsenitoxydans SY8.</title>
        <authorList>
            <person name="Li X."/>
            <person name="Hu Y."/>
            <person name="Gong J."/>
            <person name="Lin Y."/>
            <person name="Johnstone L."/>
            <person name="Rensing C."/>
            <person name="Wang G."/>
        </authorList>
    </citation>
    <scope>NUCLEOTIDE SEQUENCE [LARGE SCALE GENOMIC DNA]</scope>
    <source>
        <strain evidence="1 2">SY8</strain>
    </source>
</reference>
<dbReference type="AlphaFoldDB" id="H0FD40"/>
<sequence>MSNTTPLAALYQRVVQEELGLVAQVDEDGDVLFRHPDLGTMYFSLTEKDPEFMRLIYPNFVSAEELGMSKDTLLEVLNTVNHRCKAVKLTLPQGGGDAASRVSAAIEAVIAAADQLPSEDLLRGILARCVSAIRHGARELLKEALELKEGAARSAD</sequence>
<accession>H0FD40</accession>
<keyword evidence="2" id="KW-1185">Reference proteome</keyword>
<proteinExistence type="predicted"/>
<dbReference type="PATRIC" id="fig|477184.5.peg.4621"/>
<dbReference type="Proteomes" id="UP000003113">
    <property type="component" value="Unassembled WGS sequence"/>
</dbReference>
<name>H0FD40_9BURK</name>
<protein>
    <submittedName>
        <fullName evidence="1">Uncharacterized protein</fullName>
    </submittedName>
</protein>
<evidence type="ECO:0000313" key="1">
    <source>
        <dbReference type="EMBL" id="EHK63833.1"/>
    </source>
</evidence>
<organism evidence="1 2">
    <name type="scientific">Achromobacter arsenitoxydans SY8</name>
    <dbReference type="NCBI Taxonomy" id="477184"/>
    <lineage>
        <taxon>Bacteria</taxon>
        <taxon>Pseudomonadati</taxon>
        <taxon>Pseudomonadota</taxon>
        <taxon>Betaproteobacteria</taxon>
        <taxon>Burkholderiales</taxon>
        <taxon>Alcaligenaceae</taxon>
        <taxon>Achromobacter</taxon>
    </lineage>
</organism>
<gene>
    <name evidence="1" type="ORF">KYC_23498</name>
</gene>
<dbReference type="STRING" id="477184.KYC_23498"/>
<comment type="caution">
    <text evidence="1">The sequence shown here is derived from an EMBL/GenBank/DDBJ whole genome shotgun (WGS) entry which is preliminary data.</text>
</comment>
<dbReference type="EMBL" id="AGUF01000074">
    <property type="protein sequence ID" value="EHK63833.1"/>
    <property type="molecule type" value="Genomic_DNA"/>
</dbReference>